<dbReference type="FunFam" id="3.40.1030.10:FF:000003">
    <property type="entry name" value="Pyrimidine-nucleoside phosphorylase"/>
    <property type="match status" value="1"/>
</dbReference>
<dbReference type="GO" id="GO:0004645">
    <property type="term" value="F:1,4-alpha-oligoglucan phosphorylase activity"/>
    <property type="evidence" value="ECO:0007669"/>
    <property type="project" value="InterPro"/>
</dbReference>
<evidence type="ECO:0000313" key="9">
    <source>
        <dbReference type="Proteomes" id="UP000029692"/>
    </source>
</evidence>
<evidence type="ECO:0000256" key="1">
    <source>
        <dbReference type="ARBA" id="ARBA00006915"/>
    </source>
</evidence>
<dbReference type="EC" id="2.4.2.4" evidence="3"/>
<dbReference type="STRING" id="1480694.DC28_11145"/>
<evidence type="ECO:0000256" key="6">
    <source>
        <dbReference type="ARBA" id="ARBA00048550"/>
    </source>
</evidence>
<dbReference type="GO" id="GO:0006213">
    <property type="term" value="P:pyrimidine nucleoside metabolic process"/>
    <property type="evidence" value="ECO:0007669"/>
    <property type="project" value="InterPro"/>
</dbReference>
<comment type="similarity">
    <text evidence="1">Belongs to the thymidine/pyrimidine-nucleoside phosphorylase family.</text>
</comment>
<comment type="catalytic activity">
    <reaction evidence="6">
        <text>thymidine + phosphate = 2-deoxy-alpha-D-ribose 1-phosphate + thymine</text>
        <dbReference type="Rhea" id="RHEA:16037"/>
        <dbReference type="ChEBI" id="CHEBI:17748"/>
        <dbReference type="ChEBI" id="CHEBI:17821"/>
        <dbReference type="ChEBI" id="CHEBI:43474"/>
        <dbReference type="ChEBI" id="CHEBI:57259"/>
        <dbReference type="EC" id="2.4.2.4"/>
    </reaction>
</comment>
<protein>
    <recommendedName>
        <fullName evidence="3">thymidine phosphorylase</fullName>
        <ecNumber evidence="3">2.4.2.4</ecNumber>
    </recommendedName>
</protein>
<proteinExistence type="inferred from homology"/>
<sequence length="455" mass="48755">MRALDIIIKKRSGQQLTKEELVHLINGYVAGEIPEYQISAWLMAVFFQGMTPEETKVLTEIMIASGDVFDLTGLSGPFVDKHSTGGVGDKVSLILAPLAASLGVQIPMMSGRSLGHTGGTLDKLESIPGYSTAMDQPRFREIIGSCGFAMTGQSREIVPADRLLYALRDATGTVESIPLITGSILSKKFAEGADALVFDVKTGPGAFMKTQEQARNLAQSLVATGRQLGKTVVAVLTRMDAPLGTMVGNFLEVEESIACLQGEGWEAQRTPQGQLVYTGPSADLMEVTIRLTAWMLVAGGIAGDVTDAEDRCLSALADGRAYQHFLDNVRLQGGDIQEMERRIGTWRAPIELRVSAPRAGVVASLDAFKVGMAGVYLGAGRNKTTDPVQPHVGVEVLIKPGTEVTRGQDIYRLWAQTQEQADEARTLLEKSIEIGDASTGVAGPSGMIVEELYDL</sequence>
<dbReference type="SUPFAM" id="SSF47648">
    <property type="entry name" value="Nucleoside phosphorylase/phosphoribosyltransferase N-terminal domain"/>
    <property type="match status" value="1"/>
</dbReference>
<dbReference type="Pfam" id="PF07831">
    <property type="entry name" value="PYNP_C"/>
    <property type="match status" value="1"/>
</dbReference>
<dbReference type="GO" id="GO:0006206">
    <property type="term" value="P:pyrimidine nucleobase metabolic process"/>
    <property type="evidence" value="ECO:0007669"/>
    <property type="project" value="InterPro"/>
</dbReference>
<dbReference type="InterPro" id="IPR000053">
    <property type="entry name" value="Thymidine/pyrmidine_PPase"/>
</dbReference>
<dbReference type="OrthoDB" id="9763887at2"/>
<keyword evidence="4" id="KW-0328">Glycosyltransferase</keyword>
<evidence type="ECO:0000256" key="3">
    <source>
        <dbReference type="ARBA" id="ARBA00011892"/>
    </source>
</evidence>
<dbReference type="RefSeq" id="WP_037548540.1">
    <property type="nucleotide sequence ID" value="NZ_JNUP01000066.1"/>
</dbReference>
<dbReference type="Pfam" id="PF02885">
    <property type="entry name" value="Glycos_trans_3N"/>
    <property type="match status" value="1"/>
</dbReference>
<dbReference type="InterPro" id="IPR013102">
    <property type="entry name" value="PYNP_C"/>
</dbReference>
<feature type="domain" description="Pyrimidine nucleoside phosphorylase C-terminal" evidence="7">
    <location>
        <begin position="361"/>
        <end position="435"/>
    </location>
</feature>
<dbReference type="GO" id="GO:0009032">
    <property type="term" value="F:thymidine phosphorylase activity"/>
    <property type="evidence" value="ECO:0007669"/>
    <property type="project" value="UniProtKB-EC"/>
</dbReference>
<dbReference type="Gene3D" id="3.40.1030.10">
    <property type="entry name" value="Nucleoside phosphorylase/phosphoribosyltransferase catalytic domain"/>
    <property type="match status" value="1"/>
</dbReference>
<dbReference type="SUPFAM" id="SSF52418">
    <property type="entry name" value="Nucleoside phosphorylase/phosphoribosyltransferase catalytic domain"/>
    <property type="match status" value="1"/>
</dbReference>
<gene>
    <name evidence="8" type="ORF">DC28_11145</name>
</gene>
<evidence type="ECO:0000256" key="4">
    <source>
        <dbReference type="ARBA" id="ARBA00022676"/>
    </source>
</evidence>
<dbReference type="PIRSF" id="PIRSF000478">
    <property type="entry name" value="TP_PyNP"/>
    <property type="match status" value="1"/>
</dbReference>
<accession>A0A098QUK3</accession>
<dbReference type="Gene3D" id="1.20.970.10">
    <property type="entry name" value="Transferase, Pyrimidine Nucleoside Phosphorylase, Chain C"/>
    <property type="match status" value="1"/>
</dbReference>
<dbReference type="SUPFAM" id="SSF54680">
    <property type="entry name" value="Pyrimidine nucleoside phosphorylase C-terminal domain"/>
    <property type="match status" value="1"/>
</dbReference>
<evidence type="ECO:0000313" key="8">
    <source>
        <dbReference type="EMBL" id="KGE71359.1"/>
    </source>
</evidence>
<dbReference type="Gene3D" id="3.90.1170.30">
    <property type="entry name" value="Pyrimidine nucleoside phosphorylase-like, C-terminal domain"/>
    <property type="match status" value="1"/>
</dbReference>
<dbReference type="InterPro" id="IPR036320">
    <property type="entry name" value="Glycosyl_Trfase_fam3_N_dom_sf"/>
</dbReference>
<dbReference type="SMART" id="SM00941">
    <property type="entry name" value="PYNP_C"/>
    <property type="match status" value="1"/>
</dbReference>
<dbReference type="InterPro" id="IPR018090">
    <property type="entry name" value="Pyrmidine_PPas_bac/euk"/>
</dbReference>
<dbReference type="InterPro" id="IPR017459">
    <property type="entry name" value="Glycosyl_Trfase_fam3_N_dom"/>
</dbReference>
<evidence type="ECO:0000259" key="7">
    <source>
        <dbReference type="SMART" id="SM00941"/>
    </source>
</evidence>
<dbReference type="eggNOG" id="COG0213">
    <property type="taxonomic scope" value="Bacteria"/>
</dbReference>
<comment type="subunit">
    <text evidence="2">Homodimer.</text>
</comment>
<evidence type="ECO:0000256" key="2">
    <source>
        <dbReference type="ARBA" id="ARBA00011738"/>
    </source>
</evidence>
<dbReference type="Pfam" id="PF00591">
    <property type="entry name" value="Glycos_transf_3"/>
    <property type="match status" value="1"/>
</dbReference>
<dbReference type="InterPro" id="IPR036566">
    <property type="entry name" value="PYNP-like_C_sf"/>
</dbReference>
<dbReference type="NCBIfam" id="NF004490">
    <property type="entry name" value="PRK05820.1"/>
    <property type="match status" value="1"/>
</dbReference>
<dbReference type="AlphaFoldDB" id="A0A098QUK3"/>
<name>A0A098QUK3_9SPIO</name>
<evidence type="ECO:0000256" key="5">
    <source>
        <dbReference type="ARBA" id="ARBA00022679"/>
    </source>
</evidence>
<dbReference type="InterPro" id="IPR000312">
    <property type="entry name" value="Glycosyl_Trfase_fam3"/>
</dbReference>
<dbReference type="EMBL" id="JNUP01000066">
    <property type="protein sequence ID" value="KGE71359.1"/>
    <property type="molecule type" value="Genomic_DNA"/>
</dbReference>
<keyword evidence="5" id="KW-0808">Transferase</keyword>
<dbReference type="NCBIfam" id="TIGR02644">
    <property type="entry name" value="Y_phosphoryl"/>
    <property type="match status" value="1"/>
</dbReference>
<reference evidence="8 9" key="1">
    <citation type="submission" date="2014-05" db="EMBL/GenBank/DDBJ databases">
        <title>De novo Genome Sequence of Spirocheata sp.</title>
        <authorList>
            <person name="Shivani Y."/>
            <person name="Subhash Y."/>
            <person name="Tushar L."/>
            <person name="Sasikala C."/>
            <person name="Ramana C.V."/>
        </authorList>
    </citation>
    <scope>NUCLEOTIDE SEQUENCE [LARGE SCALE GENOMIC DNA]</scope>
    <source>
        <strain evidence="8 9">JC230</strain>
    </source>
</reference>
<dbReference type="InterPro" id="IPR035902">
    <property type="entry name" value="Nuc_phospho_transferase"/>
</dbReference>
<comment type="caution">
    <text evidence="8">The sequence shown here is derived from an EMBL/GenBank/DDBJ whole genome shotgun (WGS) entry which is preliminary data.</text>
</comment>
<dbReference type="GO" id="GO:0005829">
    <property type="term" value="C:cytosol"/>
    <property type="evidence" value="ECO:0007669"/>
    <property type="project" value="TreeGrafter"/>
</dbReference>
<dbReference type="PANTHER" id="PTHR10515:SF0">
    <property type="entry name" value="THYMIDINE PHOSPHORYLASE"/>
    <property type="match status" value="1"/>
</dbReference>
<dbReference type="Proteomes" id="UP000029692">
    <property type="component" value="Unassembled WGS sequence"/>
</dbReference>
<organism evidence="8 9">
    <name type="scientific">Spirochaeta lutea</name>
    <dbReference type="NCBI Taxonomy" id="1480694"/>
    <lineage>
        <taxon>Bacteria</taxon>
        <taxon>Pseudomonadati</taxon>
        <taxon>Spirochaetota</taxon>
        <taxon>Spirochaetia</taxon>
        <taxon>Spirochaetales</taxon>
        <taxon>Spirochaetaceae</taxon>
        <taxon>Spirochaeta</taxon>
    </lineage>
</organism>
<keyword evidence="9" id="KW-1185">Reference proteome</keyword>
<dbReference type="PANTHER" id="PTHR10515">
    <property type="entry name" value="THYMIDINE PHOSPHORYLASE"/>
    <property type="match status" value="1"/>
</dbReference>